<protein>
    <recommendedName>
        <fullName evidence="3">ASCH domain-containing protein</fullName>
    </recommendedName>
</protein>
<sequence>MSILTDYFAAAGDDVAARAADYEEGLISLSPEDVAAGKELYRTDPEQARIPRVKVARTGLLLLQGNNLFPDAPMTWLEVFLTGRTFGEVAADPRAGNPVTATDLEAIVVTVTDTLRDALAGLDADAIRKTAQRWATIEEFQGADPSGLEPWLTAFADLAARAVGRSEHLYCRIVV</sequence>
<evidence type="ECO:0000313" key="2">
    <source>
        <dbReference type="Proteomes" id="UP001595867"/>
    </source>
</evidence>
<name>A0ABV8IGT1_9ACTN</name>
<organism evidence="1 2">
    <name type="scientific">Actinoplanes subglobosus</name>
    <dbReference type="NCBI Taxonomy" id="1547892"/>
    <lineage>
        <taxon>Bacteria</taxon>
        <taxon>Bacillati</taxon>
        <taxon>Actinomycetota</taxon>
        <taxon>Actinomycetes</taxon>
        <taxon>Micromonosporales</taxon>
        <taxon>Micromonosporaceae</taxon>
        <taxon>Actinoplanes</taxon>
    </lineage>
</organism>
<proteinExistence type="predicted"/>
<evidence type="ECO:0000313" key="1">
    <source>
        <dbReference type="EMBL" id="MFC4063438.1"/>
    </source>
</evidence>
<comment type="caution">
    <text evidence="1">The sequence shown here is derived from an EMBL/GenBank/DDBJ whole genome shotgun (WGS) entry which is preliminary data.</text>
</comment>
<reference evidence="2" key="1">
    <citation type="journal article" date="2019" name="Int. J. Syst. Evol. Microbiol.">
        <title>The Global Catalogue of Microorganisms (GCM) 10K type strain sequencing project: providing services to taxonomists for standard genome sequencing and annotation.</title>
        <authorList>
            <consortium name="The Broad Institute Genomics Platform"/>
            <consortium name="The Broad Institute Genome Sequencing Center for Infectious Disease"/>
            <person name="Wu L."/>
            <person name="Ma J."/>
        </authorList>
    </citation>
    <scope>NUCLEOTIDE SEQUENCE [LARGE SCALE GENOMIC DNA]</scope>
    <source>
        <strain evidence="2">TBRC 5832</strain>
    </source>
</reference>
<dbReference type="EMBL" id="JBHSBL010000002">
    <property type="protein sequence ID" value="MFC4063438.1"/>
    <property type="molecule type" value="Genomic_DNA"/>
</dbReference>
<keyword evidence="2" id="KW-1185">Reference proteome</keyword>
<dbReference type="RefSeq" id="WP_378064447.1">
    <property type="nucleotide sequence ID" value="NZ_JBHSBL010000002.1"/>
</dbReference>
<dbReference type="Proteomes" id="UP001595867">
    <property type="component" value="Unassembled WGS sequence"/>
</dbReference>
<accession>A0ABV8IGT1</accession>
<gene>
    <name evidence="1" type="ORF">ACFO0C_00725</name>
</gene>
<evidence type="ECO:0008006" key="3">
    <source>
        <dbReference type="Google" id="ProtNLM"/>
    </source>
</evidence>